<name>A0A916K2Z2_9BACL</name>
<reference evidence="3" key="1">
    <citation type="submission" date="2021-06" db="EMBL/GenBank/DDBJ databases">
        <authorList>
            <person name="Criscuolo A."/>
        </authorList>
    </citation>
    <scope>NUCLEOTIDE SEQUENCE</scope>
    <source>
        <strain evidence="3">CIP111600</strain>
    </source>
</reference>
<organism evidence="3 4">
    <name type="scientific">Paenibacillus solanacearum</name>
    <dbReference type="NCBI Taxonomy" id="2048548"/>
    <lineage>
        <taxon>Bacteria</taxon>
        <taxon>Bacillati</taxon>
        <taxon>Bacillota</taxon>
        <taxon>Bacilli</taxon>
        <taxon>Bacillales</taxon>
        <taxon>Paenibacillaceae</taxon>
        <taxon>Paenibacillus</taxon>
    </lineage>
</organism>
<dbReference type="GO" id="GO:0003824">
    <property type="term" value="F:catalytic activity"/>
    <property type="evidence" value="ECO:0007669"/>
    <property type="project" value="InterPro"/>
</dbReference>
<gene>
    <name evidence="3" type="ORF">PAESOLCIP111_03688</name>
</gene>
<keyword evidence="4" id="KW-1185">Reference proteome</keyword>
<proteinExistence type="predicted"/>
<dbReference type="PROSITE" id="PS51084">
    <property type="entry name" value="HIT_2"/>
    <property type="match status" value="1"/>
</dbReference>
<protein>
    <recommendedName>
        <fullName evidence="2">HIT domain-containing protein</fullName>
    </recommendedName>
</protein>
<accession>A0A916K2Z2</accession>
<dbReference type="AlphaFoldDB" id="A0A916K2Z2"/>
<dbReference type="Proteomes" id="UP000693672">
    <property type="component" value="Unassembled WGS sequence"/>
</dbReference>
<evidence type="ECO:0000256" key="1">
    <source>
        <dbReference type="PROSITE-ProRule" id="PRU00464"/>
    </source>
</evidence>
<feature type="domain" description="HIT" evidence="2">
    <location>
        <begin position="39"/>
        <end position="109"/>
    </location>
</feature>
<dbReference type="EMBL" id="CAJVAS010000016">
    <property type="protein sequence ID" value="CAG7635649.1"/>
    <property type="molecule type" value="Genomic_DNA"/>
</dbReference>
<sequence length="139" mass="16084">MSQDCMYCARDERLTNLMIEVAPMRVSTLYLFREQTYRGRCIVALNDHERELFQLSPEAQESYLRDIAQAAKAVHTAFAPDKINYGAFGDMMPHVHFHIVPKYKDGYTWGKMFEMNPAGNEQLSDAEYEEIIARLRAAL</sequence>
<comment type="caution">
    <text evidence="3">The sequence shown here is derived from an EMBL/GenBank/DDBJ whole genome shotgun (WGS) entry which is preliminary data.</text>
</comment>
<evidence type="ECO:0000313" key="3">
    <source>
        <dbReference type="EMBL" id="CAG7635649.1"/>
    </source>
</evidence>
<dbReference type="Pfam" id="PF01230">
    <property type="entry name" value="HIT"/>
    <property type="match status" value="1"/>
</dbReference>
<evidence type="ECO:0000313" key="4">
    <source>
        <dbReference type="Proteomes" id="UP000693672"/>
    </source>
</evidence>
<dbReference type="RefSeq" id="WP_218093427.1">
    <property type="nucleotide sequence ID" value="NZ_CAJVAS010000016.1"/>
</dbReference>
<feature type="short sequence motif" description="Histidine triad motif" evidence="1">
    <location>
        <begin position="94"/>
        <end position="98"/>
    </location>
</feature>
<evidence type="ECO:0000259" key="2">
    <source>
        <dbReference type="PROSITE" id="PS51084"/>
    </source>
</evidence>
<dbReference type="InterPro" id="IPR011146">
    <property type="entry name" value="HIT-like"/>
</dbReference>